<name>A0A660S8B2_UNCT6</name>
<keyword evidence="6" id="KW-0411">Iron-sulfur</keyword>
<protein>
    <submittedName>
        <fullName evidence="8">Anaerobic ribonucleoside-triphosphate reductase activating protein</fullName>
    </submittedName>
</protein>
<dbReference type="SFLD" id="SFLDG01094">
    <property type="entry name" value="Uncharacterised_Radical_SAM_Su"/>
    <property type="match status" value="1"/>
</dbReference>
<accession>A0A660S8B2</accession>
<keyword evidence="3" id="KW-0949">S-adenosyl-L-methionine</keyword>
<evidence type="ECO:0000256" key="3">
    <source>
        <dbReference type="ARBA" id="ARBA00022691"/>
    </source>
</evidence>
<dbReference type="EMBL" id="QNBC01000045">
    <property type="protein sequence ID" value="RKX66388.1"/>
    <property type="molecule type" value="Genomic_DNA"/>
</dbReference>
<sequence>MLIGGFQGTTLIDYPGKIASTVFTCGCNFRCPFCHNPELVFPEKYQFPCSNGNDVLKKLEGRQGFIEGVCITGGEPTLNKDLPDYIQSIKNMGFLVKLDTNGYKPEVIEELLHADLIDAIAMDIKSSFENYSKACGTDIDINLIKKSIDLIMNSKIQYEFRTTVVPEYVLAEDIDKIAEYIKGADFYALQQFHKDKVLNPDVIPDVPYEKQFFYDMLGKHKNKFGKMELRGVF</sequence>
<dbReference type="InterPro" id="IPR034457">
    <property type="entry name" value="Organic_radical-activating"/>
</dbReference>
<evidence type="ECO:0000256" key="4">
    <source>
        <dbReference type="ARBA" id="ARBA00022723"/>
    </source>
</evidence>
<evidence type="ECO:0000256" key="5">
    <source>
        <dbReference type="ARBA" id="ARBA00023004"/>
    </source>
</evidence>
<comment type="cofactor">
    <cofactor evidence="1">
        <name>[4Fe-4S] cluster</name>
        <dbReference type="ChEBI" id="CHEBI:49883"/>
    </cofactor>
</comment>
<dbReference type="PANTHER" id="PTHR30352:SF13">
    <property type="entry name" value="GLYCYL-RADICAL ENZYME ACTIVATING ENZYME YJJW-RELATED"/>
    <property type="match status" value="1"/>
</dbReference>
<organism evidence="8 9">
    <name type="scientific">candidate division TA06 bacterium</name>
    <dbReference type="NCBI Taxonomy" id="2250710"/>
    <lineage>
        <taxon>Bacteria</taxon>
        <taxon>Bacteria division TA06</taxon>
    </lineage>
</organism>
<evidence type="ECO:0000259" key="7">
    <source>
        <dbReference type="PROSITE" id="PS51918"/>
    </source>
</evidence>
<gene>
    <name evidence="8" type="ORF">DRP44_04240</name>
</gene>
<dbReference type="SUPFAM" id="SSF102114">
    <property type="entry name" value="Radical SAM enzymes"/>
    <property type="match status" value="1"/>
</dbReference>
<dbReference type="InterPro" id="IPR058240">
    <property type="entry name" value="rSAM_sf"/>
</dbReference>
<comment type="caution">
    <text evidence="8">The sequence shown here is derived from an EMBL/GenBank/DDBJ whole genome shotgun (WGS) entry which is preliminary data.</text>
</comment>
<dbReference type="Proteomes" id="UP000282321">
    <property type="component" value="Unassembled WGS sequence"/>
</dbReference>
<dbReference type="Pfam" id="PF04055">
    <property type="entry name" value="Radical_SAM"/>
    <property type="match status" value="1"/>
</dbReference>
<evidence type="ECO:0000313" key="8">
    <source>
        <dbReference type="EMBL" id="RKX66388.1"/>
    </source>
</evidence>
<dbReference type="InterPro" id="IPR012840">
    <property type="entry name" value="NrdG2"/>
</dbReference>
<dbReference type="GO" id="GO:0051539">
    <property type="term" value="F:4 iron, 4 sulfur cluster binding"/>
    <property type="evidence" value="ECO:0007669"/>
    <property type="project" value="UniProtKB-KW"/>
</dbReference>
<dbReference type="PROSITE" id="PS51918">
    <property type="entry name" value="RADICAL_SAM"/>
    <property type="match status" value="1"/>
</dbReference>
<feature type="domain" description="Radical SAM core" evidence="7">
    <location>
        <begin position="13"/>
        <end position="226"/>
    </location>
</feature>
<dbReference type="GO" id="GO:0003824">
    <property type="term" value="F:catalytic activity"/>
    <property type="evidence" value="ECO:0007669"/>
    <property type="project" value="InterPro"/>
</dbReference>
<dbReference type="NCBIfam" id="TIGR02495">
    <property type="entry name" value="NrdG2"/>
    <property type="match status" value="1"/>
</dbReference>
<dbReference type="CDD" id="cd01335">
    <property type="entry name" value="Radical_SAM"/>
    <property type="match status" value="1"/>
</dbReference>
<evidence type="ECO:0000256" key="6">
    <source>
        <dbReference type="ARBA" id="ARBA00023014"/>
    </source>
</evidence>
<evidence type="ECO:0000313" key="9">
    <source>
        <dbReference type="Proteomes" id="UP000282321"/>
    </source>
</evidence>
<keyword evidence="2" id="KW-0004">4Fe-4S</keyword>
<proteinExistence type="predicted"/>
<dbReference type="InterPro" id="IPR013785">
    <property type="entry name" value="Aldolase_TIM"/>
</dbReference>
<keyword evidence="4" id="KW-0479">Metal-binding</keyword>
<dbReference type="InterPro" id="IPR007197">
    <property type="entry name" value="rSAM"/>
</dbReference>
<dbReference type="SFLD" id="SFLDS00029">
    <property type="entry name" value="Radical_SAM"/>
    <property type="match status" value="1"/>
</dbReference>
<dbReference type="Gene3D" id="3.20.20.70">
    <property type="entry name" value="Aldolase class I"/>
    <property type="match status" value="1"/>
</dbReference>
<evidence type="ECO:0000256" key="2">
    <source>
        <dbReference type="ARBA" id="ARBA00022485"/>
    </source>
</evidence>
<dbReference type="AlphaFoldDB" id="A0A660S8B2"/>
<dbReference type="PANTHER" id="PTHR30352">
    <property type="entry name" value="PYRUVATE FORMATE-LYASE-ACTIVATING ENZYME"/>
    <property type="match status" value="1"/>
</dbReference>
<reference evidence="8 9" key="1">
    <citation type="submission" date="2018-06" db="EMBL/GenBank/DDBJ databases">
        <title>Extensive metabolic versatility and redundancy in microbially diverse, dynamic hydrothermal sediments.</title>
        <authorList>
            <person name="Dombrowski N."/>
            <person name="Teske A."/>
            <person name="Baker B.J."/>
        </authorList>
    </citation>
    <scope>NUCLEOTIDE SEQUENCE [LARGE SCALE GENOMIC DNA]</scope>
    <source>
        <strain evidence="8">B35_G9</strain>
    </source>
</reference>
<evidence type="ECO:0000256" key="1">
    <source>
        <dbReference type="ARBA" id="ARBA00001966"/>
    </source>
</evidence>
<dbReference type="GO" id="GO:0046872">
    <property type="term" value="F:metal ion binding"/>
    <property type="evidence" value="ECO:0007669"/>
    <property type="project" value="UniProtKB-KW"/>
</dbReference>
<keyword evidence="5" id="KW-0408">Iron</keyword>